<dbReference type="STRING" id="645990.SAMN00120144_2558"/>
<evidence type="ECO:0000313" key="2">
    <source>
        <dbReference type="Proteomes" id="UP000192266"/>
    </source>
</evidence>
<gene>
    <name evidence="1" type="ORF">SAMN00120144_2558</name>
</gene>
<organism evidence="1 2">
    <name type="scientific">Hymenobacter roseosalivarius DSM 11622</name>
    <dbReference type="NCBI Taxonomy" id="645990"/>
    <lineage>
        <taxon>Bacteria</taxon>
        <taxon>Pseudomonadati</taxon>
        <taxon>Bacteroidota</taxon>
        <taxon>Cytophagia</taxon>
        <taxon>Cytophagales</taxon>
        <taxon>Hymenobacteraceae</taxon>
        <taxon>Hymenobacter</taxon>
    </lineage>
</organism>
<dbReference type="Proteomes" id="UP000192266">
    <property type="component" value="Unassembled WGS sequence"/>
</dbReference>
<keyword evidence="2" id="KW-1185">Reference proteome</keyword>
<name>A0A1W1W3K4_9BACT</name>
<dbReference type="EMBL" id="FWWW01000098">
    <property type="protein sequence ID" value="SMC00176.1"/>
    <property type="molecule type" value="Genomic_DNA"/>
</dbReference>
<accession>A0A1W1W3K4</accession>
<reference evidence="1 2" key="1">
    <citation type="submission" date="2017-04" db="EMBL/GenBank/DDBJ databases">
        <authorList>
            <person name="Afonso C.L."/>
            <person name="Miller P.J."/>
            <person name="Scott M.A."/>
            <person name="Spackman E."/>
            <person name="Goraichik I."/>
            <person name="Dimitrov K.M."/>
            <person name="Suarez D.L."/>
            <person name="Swayne D.E."/>
        </authorList>
    </citation>
    <scope>NUCLEOTIDE SEQUENCE [LARGE SCALE GENOMIC DNA]</scope>
    <source>
        <strain evidence="1 2">DSM 11622</strain>
    </source>
</reference>
<protein>
    <submittedName>
        <fullName evidence="1">Uncharacterized protein</fullName>
    </submittedName>
</protein>
<dbReference type="RefSeq" id="WP_084447564.1">
    <property type="nucleotide sequence ID" value="NZ_FWWW01000098.1"/>
</dbReference>
<dbReference type="AlphaFoldDB" id="A0A1W1W3K4"/>
<evidence type="ECO:0000313" key="1">
    <source>
        <dbReference type="EMBL" id="SMC00176.1"/>
    </source>
</evidence>
<sequence>MKKLLLSAAVATLLFQVSCITTERETATAKNDGKVFMPMPPNQRARLTERSILNTVRSSHNFTSNKQKDNFVLLLQGPKILNAQARFIIIDATGDTIRNEVMPATALLSDRDLENPSAATVRDKEIAILKAMNAFFSSDRFTQPAISRTADQPEDVEPQVWAAIQGDSKAVGFDYIGTGGRERRIAYAKELQRAVVIAQ</sequence>
<dbReference type="OrthoDB" id="880292at2"/>
<proteinExistence type="predicted"/>